<evidence type="ECO:0000256" key="5">
    <source>
        <dbReference type="HAMAP-Rule" id="MF_01114"/>
    </source>
</evidence>
<name>A0A450X7S5_9GAMM</name>
<dbReference type="InterPro" id="IPR036388">
    <property type="entry name" value="WH-like_DNA-bd_sf"/>
</dbReference>
<comment type="similarity">
    <text evidence="2 5">Belongs to the RecX family.</text>
</comment>
<dbReference type="GO" id="GO:0005737">
    <property type="term" value="C:cytoplasm"/>
    <property type="evidence" value="ECO:0007669"/>
    <property type="project" value="UniProtKB-SubCell"/>
</dbReference>
<evidence type="ECO:0000259" key="6">
    <source>
        <dbReference type="Pfam" id="PF02631"/>
    </source>
</evidence>
<proteinExistence type="inferred from homology"/>
<dbReference type="InterPro" id="IPR053926">
    <property type="entry name" value="RecX_HTH_1st"/>
</dbReference>
<evidence type="ECO:0000259" key="8">
    <source>
        <dbReference type="Pfam" id="PF21982"/>
    </source>
</evidence>
<comment type="subcellular location">
    <subcellularLocation>
        <location evidence="1 5">Cytoplasm</location>
    </subcellularLocation>
</comment>
<dbReference type="Pfam" id="PF21982">
    <property type="entry name" value="RecX_HTH1"/>
    <property type="match status" value="1"/>
</dbReference>
<evidence type="ECO:0000256" key="3">
    <source>
        <dbReference type="ARBA" id="ARBA00018111"/>
    </source>
</evidence>
<evidence type="ECO:0000313" key="9">
    <source>
        <dbReference type="EMBL" id="VFK25303.1"/>
    </source>
</evidence>
<feature type="domain" description="RecX first three-helical" evidence="8">
    <location>
        <begin position="8"/>
        <end position="47"/>
    </location>
</feature>
<feature type="domain" description="RecX third three-helical" evidence="7">
    <location>
        <begin position="103"/>
        <end position="145"/>
    </location>
</feature>
<protein>
    <recommendedName>
        <fullName evidence="3 5">Regulatory protein RecX</fullName>
    </recommendedName>
</protein>
<dbReference type="Pfam" id="PF02631">
    <property type="entry name" value="RecX_HTH2"/>
    <property type="match status" value="1"/>
</dbReference>
<comment type="function">
    <text evidence="5">Modulates RecA activity.</text>
</comment>
<dbReference type="EMBL" id="CAADGH010000047">
    <property type="protein sequence ID" value="VFK76225.1"/>
    <property type="molecule type" value="Genomic_DNA"/>
</dbReference>
<dbReference type="InterPro" id="IPR053924">
    <property type="entry name" value="RecX_HTH_2nd"/>
</dbReference>
<dbReference type="PANTHER" id="PTHR33602">
    <property type="entry name" value="REGULATORY PROTEIN RECX FAMILY PROTEIN"/>
    <property type="match status" value="1"/>
</dbReference>
<evidence type="ECO:0000313" key="10">
    <source>
        <dbReference type="EMBL" id="VFK33465.1"/>
    </source>
</evidence>
<evidence type="ECO:0000256" key="1">
    <source>
        <dbReference type="ARBA" id="ARBA00004496"/>
    </source>
</evidence>
<accession>A0A450X7S5</accession>
<dbReference type="Pfam" id="PF21981">
    <property type="entry name" value="RecX_HTH3"/>
    <property type="match status" value="1"/>
</dbReference>
<evidence type="ECO:0000259" key="7">
    <source>
        <dbReference type="Pfam" id="PF21981"/>
    </source>
</evidence>
<feature type="domain" description="RecX second three-helical" evidence="6">
    <location>
        <begin position="54"/>
        <end position="91"/>
    </location>
</feature>
<dbReference type="EMBL" id="CAADFQ010000046">
    <property type="protein sequence ID" value="VFK33465.1"/>
    <property type="molecule type" value="Genomic_DNA"/>
</dbReference>
<evidence type="ECO:0000313" key="11">
    <source>
        <dbReference type="EMBL" id="VFK76225.1"/>
    </source>
</evidence>
<dbReference type="AlphaFoldDB" id="A0A450X7S5"/>
<reference evidence="9" key="1">
    <citation type="submission" date="2019-02" db="EMBL/GenBank/DDBJ databases">
        <authorList>
            <person name="Gruber-Vodicka R. H."/>
            <person name="Seah K. B. B."/>
        </authorList>
    </citation>
    <scope>NUCLEOTIDE SEQUENCE</scope>
    <source>
        <strain evidence="9">BECK_BZ197</strain>
        <strain evidence="11">BECK_BZ198</strain>
        <strain evidence="10">BECK_BZ199</strain>
    </source>
</reference>
<sequence>METPETIALRKALSLLARREHSAVELSRKLGAKGFEEEVVASVISQLRNKDLLSDARFTESFVRQRIASGYGPVRIRQELRQRGIEEDTIGQNLWHEETEWMHRAASIRHKRFGTARPKDLRDRARQARFLMYRGFASEHIYQVLGES</sequence>
<dbReference type="InterPro" id="IPR003783">
    <property type="entry name" value="Regulatory_RecX"/>
</dbReference>
<organism evidence="9">
    <name type="scientific">Candidatus Kentrum sp. MB</name>
    <dbReference type="NCBI Taxonomy" id="2138164"/>
    <lineage>
        <taxon>Bacteria</taxon>
        <taxon>Pseudomonadati</taxon>
        <taxon>Pseudomonadota</taxon>
        <taxon>Gammaproteobacteria</taxon>
        <taxon>Candidatus Kentrum</taxon>
    </lineage>
</organism>
<dbReference type="PANTHER" id="PTHR33602:SF1">
    <property type="entry name" value="REGULATORY PROTEIN RECX FAMILY PROTEIN"/>
    <property type="match status" value="1"/>
</dbReference>
<dbReference type="InterPro" id="IPR053925">
    <property type="entry name" value="RecX_HTH_3rd"/>
</dbReference>
<dbReference type="EMBL" id="CAADFO010000012">
    <property type="protein sequence ID" value="VFK25303.1"/>
    <property type="molecule type" value="Genomic_DNA"/>
</dbReference>
<evidence type="ECO:0000256" key="2">
    <source>
        <dbReference type="ARBA" id="ARBA00009695"/>
    </source>
</evidence>
<evidence type="ECO:0000256" key="4">
    <source>
        <dbReference type="ARBA" id="ARBA00022490"/>
    </source>
</evidence>
<gene>
    <name evidence="5" type="primary">recX</name>
    <name evidence="9" type="ORF">BECKMB1821G_GA0114241_101236</name>
    <name evidence="11" type="ORF">BECKMB1821H_GA0114242_10475</name>
    <name evidence="10" type="ORF">BECKMB1821I_GA0114274_10465</name>
</gene>
<dbReference type="Gene3D" id="1.10.10.10">
    <property type="entry name" value="Winged helix-like DNA-binding domain superfamily/Winged helix DNA-binding domain"/>
    <property type="match status" value="3"/>
</dbReference>
<dbReference type="GO" id="GO:0006282">
    <property type="term" value="P:regulation of DNA repair"/>
    <property type="evidence" value="ECO:0007669"/>
    <property type="project" value="UniProtKB-UniRule"/>
</dbReference>
<keyword evidence="4 5" id="KW-0963">Cytoplasm</keyword>
<dbReference type="HAMAP" id="MF_01114">
    <property type="entry name" value="RecX"/>
    <property type="match status" value="1"/>
</dbReference>